<keyword evidence="2" id="KW-1185">Reference proteome</keyword>
<dbReference type="EMBL" id="JBHULE010000019">
    <property type="protein sequence ID" value="MFD2563291.1"/>
    <property type="molecule type" value="Genomic_DNA"/>
</dbReference>
<protein>
    <submittedName>
        <fullName evidence="1">Grasp-with-spasm system ATP-grasp peptide maturase</fullName>
    </submittedName>
</protein>
<sequence>MVLIVSQKADLSTCEVMDWVRHFNHQCIRINVDEDSLKSLHFDIQDLENMVLYFEGETIKLEDVKGYWYRRGGIPKYYQKNDTLPEFFNTSQIKSKVYQHLKSEDHSLNVFLHYVFENGENKVLGNKKTADICKLVQLDKAAKAGLKVPKSIVTSEKKYLKKFKEAQGEIITKGVQEVILTQDDDNRYFGYTEGVSDKVIDTLPDHFFPSFFQEKIEKQYELRVFYLNGVCYSMAIFSQNDQQTETDFRKYNRDKENRRIPYQLPDDITEKVHTLMQSLKLHTGSLDLIYSVDNEYVYLEVNPVGQFGMVSDPCNYQLEKKIAEYLIS</sequence>
<evidence type="ECO:0000313" key="2">
    <source>
        <dbReference type="Proteomes" id="UP001597319"/>
    </source>
</evidence>
<name>A0ABW5LGI7_9FLAO</name>
<dbReference type="Proteomes" id="UP001597319">
    <property type="component" value="Unassembled WGS sequence"/>
</dbReference>
<gene>
    <name evidence="1" type="primary">gwsG</name>
    <name evidence="1" type="ORF">ACFSR1_11490</name>
</gene>
<dbReference type="NCBIfam" id="TIGR04192">
    <property type="entry name" value="GRASP_w_spasm"/>
    <property type="match status" value="1"/>
</dbReference>
<evidence type="ECO:0000313" key="1">
    <source>
        <dbReference type="EMBL" id="MFD2563291.1"/>
    </source>
</evidence>
<reference evidence="2" key="1">
    <citation type="journal article" date="2019" name="Int. J. Syst. Evol. Microbiol.">
        <title>The Global Catalogue of Microorganisms (GCM) 10K type strain sequencing project: providing services to taxonomists for standard genome sequencing and annotation.</title>
        <authorList>
            <consortium name="The Broad Institute Genomics Platform"/>
            <consortium name="The Broad Institute Genome Sequencing Center for Infectious Disease"/>
            <person name="Wu L."/>
            <person name="Ma J."/>
        </authorList>
    </citation>
    <scope>NUCLEOTIDE SEQUENCE [LARGE SCALE GENOMIC DNA]</scope>
    <source>
        <strain evidence="2">KCTC 52274</strain>
    </source>
</reference>
<organism evidence="1 2">
    <name type="scientific">Aquimarina rubra</name>
    <dbReference type="NCBI Taxonomy" id="1920033"/>
    <lineage>
        <taxon>Bacteria</taxon>
        <taxon>Pseudomonadati</taxon>
        <taxon>Bacteroidota</taxon>
        <taxon>Flavobacteriia</taxon>
        <taxon>Flavobacteriales</taxon>
        <taxon>Flavobacteriaceae</taxon>
        <taxon>Aquimarina</taxon>
    </lineage>
</organism>
<dbReference type="SUPFAM" id="SSF56059">
    <property type="entry name" value="Glutathione synthetase ATP-binding domain-like"/>
    <property type="match status" value="1"/>
</dbReference>
<dbReference type="InterPro" id="IPR026455">
    <property type="entry name" value="GRASP_w_spasm"/>
</dbReference>
<dbReference type="RefSeq" id="WP_378292591.1">
    <property type="nucleotide sequence ID" value="NZ_JBHULE010000019.1"/>
</dbReference>
<dbReference type="Gene3D" id="3.30.470.20">
    <property type="entry name" value="ATP-grasp fold, B domain"/>
    <property type="match status" value="1"/>
</dbReference>
<proteinExistence type="predicted"/>
<accession>A0ABW5LGI7</accession>
<comment type="caution">
    <text evidence="1">The sequence shown here is derived from an EMBL/GenBank/DDBJ whole genome shotgun (WGS) entry which is preliminary data.</text>
</comment>